<dbReference type="AlphaFoldDB" id="A0A6J1NL15"/>
<evidence type="ECO:0000256" key="2">
    <source>
        <dbReference type="SAM" id="SignalP"/>
    </source>
</evidence>
<reference evidence="5" key="1">
    <citation type="submission" date="2025-08" db="UniProtKB">
        <authorList>
            <consortium name="RefSeq"/>
        </authorList>
    </citation>
    <scope>IDENTIFICATION</scope>
</reference>
<accession>A0A6J1NL15</accession>
<dbReference type="InterPro" id="IPR050546">
    <property type="entry name" value="Glycosyl_Hydrlase_16"/>
</dbReference>
<dbReference type="RefSeq" id="XP_023948455.2">
    <property type="nucleotide sequence ID" value="XM_024092687.2"/>
</dbReference>
<organism evidence="4 5">
    <name type="scientific">Bicyclus anynana</name>
    <name type="common">Squinting bush brown butterfly</name>
    <dbReference type="NCBI Taxonomy" id="110368"/>
    <lineage>
        <taxon>Eukaryota</taxon>
        <taxon>Metazoa</taxon>
        <taxon>Ecdysozoa</taxon>
        <taxon>Arthropoda</taxon>
        <taxon>Hexapoda</taxon>
        <taxon>Insecta</taxon>
        <taxon>Pterygota</taxon>
        <taxon>Neoptera</taxon>
        <taxon>Endopterygota</taxon>
        <taxon>Lepidoptera</taxon>
        <taxon>Glossata</taxon>
        <taxon>Ditrysia</taxon>
        <taxon>Papilionoidea</taxon>
        <taxon>Nymphalidae</taxon>
        <taxon>Satyrinae</taxon>
        <taxon>Satyrini</taxon>
        <taxon>Mycalesina</taxon>
        <taxon>Bicyclus</taxon>
    </lineage>
</organism>
<dbReference type="GO" id="GO:0004553">
    <property type="term" value="F:hydrolase activity, hydrolyzing O-glycosyl compounds"/>
    <property type="evidence" value="ECO:0007669"/>
    <property type="project" value="InterPro"/>
</dbReference>
<dbReference type="PANTHER" id="PTHR10963">
    <property type="entry name" value="GLYCOSYL HYDROLASE-RELATED"/>
    <property type="match status" value="1"/>
</dbReference>
<dbReference type="Pfam" id="PF00722">
    <property type="entry name" value="Glyco_hydro_16"/>
    <property type="match status" value="1"/>
</dbReference>
<evidence type="ECO:0000259" key="3">
    <source>
        <dbReference type="PROSITE" id="PS51762"/>
    </source>
</evidence>
<dbReference type="PANTHER" id="PTHR10963:SF55">
    <property type="entry name" value="GLYCOSIDE HYDROLASE FAMILY 16 PROTEIN"/>
    <property type="match status" value="1"/>
</dbReference>
<feature type="signal peptide" evidence="2">
    <location>
        <begin position="1"/>
        <end position="18"/>
    </location>
</feature>
<dbReference type="OrthoDB" id="4781at2759"/>
<keyword evidence="4" id="KW-1185">Reference proteome</keyword>
<dbReference type="Gene3D" id="2.60.120.200">
    <property type="match status" value="1"/>
</dbReference>
<proteinExistence type="inferred from homology"/>
<dbReference type="GO" id="GO:0005975">
    <property type="term" value="P:carbohydrate metabolic process"/>
    <property type="evidence" value="ECO:0007669"/>
    <property type="project" value="InterPro"/>
</dbReference>
<dbReference type="PROSITE" id="PS51762">
    <property type="entry name" value="GH16_2"/>
    <property type="match status" value="1"/>
</dbReference>
<feature type="chain" id="PRO_5047315266" evidence="2">
    <location>
        <begin position="19"/>
        <end position="375"/>
    </location>
</feature>
<dbReference type="Proteomes" id="UP001652582">
    <property type="component" value="Chromosome 7"/>
</dbReference>
<dbReference type="GeneID" id="112053301"/>
<feature type="domain" description="GH16" evidence="3">
    <location>
        <begin position="24"/>
        <end position="375"/>
    </location>
</feature>
<name>A0A6J1NL15_BICAN</name>
<keyword evidence="2" id="KW-0732">Signal</keyword>
<evidence type="ECO:0000313" key="4">
    <source>
        <dbReference type="Proteomes" id="UP001652582"/>
    </source>
</evidence>
<dbReference type="InterPro" id="IPR013320">
    <property type="entry name" value="ConA-like_dom_sf"/>
</dbReference>
<gene>
    <name evidence="5" type="primary">LOC112053301</name>
</gene>
<dbReference type="KEGG" id="bany:112053301"/>
<sequence>MMWSSLVVVAALATAATACRPTVTTVSGTHAPDRVCGGELVFSDEFNSFDLGRWQHELTLAGGGNWEFQYYDNNRTNSFTQNGVLFLRPSLTADQFGAHFLRNGNLNIEGGQPADRCTNPQWYGCERRGTQNNPINPVKSARIRTVQSFNFRYGRVEVRARMPAGDWLWPAIWFMPTHNSYGSWPASGEIDLVESRGNRQMFSNGLHIGTQEAGSTLHFGPFPGQNAWSRAHWLRRNGNGWDRNFHNYQLEWTPDFMRFSIDNTELGRITPTNAGLWQFGGFNTSPFQNPWRFGTKMAPFDQQFFLIMNVAVGGTNGYFPDNVQNPHPKPWRNNSPTAAADFLNAQGNWLPTWNLNVNEGRDAALQVDYVRIWAL</sequence>
<protein>
    <submittedName>
        <fullName evidence="5">Beta-1,3-glucan-binding protein-like</fullName>
    </submittedName>
</protein>
<comment type="similarity">
    <text evidence="1">Belongs to the glycosyl hydrolase 16 family.</text>
</comment>
<evidence type="ECO:0000313" key="5">
    <source>
        <dbReference type="RefSeq" id="XP_023948455.2"/>
    </source>
</evidence>
<evidence type="ECO:0000256" key="1">
    <source>
        <dbReference type="ARBA" id="ARBA00006865"/>
    </source>
</evidence>
<dbReference type="CDD" id="cd08024">
    <property type="entry name" value="GH16_CCF"/>
    <property type="match status" value="1"/>
</dbReference>
<dbReference type="SUPFAM" id="SSF49899">
    <property type="entry name" value="Concanavalin A-like lectins/glucanases"/>
    <property type="match status" value="1"/>
</dbReference>
<dbReference type="InterPro" id="IPR000757">
    <property type="entry name" value="Beta-glucanase-like"/>
</dbReference>